<accession>A0AB34QQA5</accession>
<name>A0AB34QQA5_BACPU</name>
<dbReference type="Proteomes" id="UP000031978">
    <property type="component" value="Unassembled WGS sequence"/>
</dbReference>
<comment type="caution">
    <text evidence="1">The sequence shown here is derived from an EMBL/GenBank/DDBJ whole genome shotgun (WGS) entry which is preliminary data.</text>
</comment>
<sequence>MHTRAQIDPLSFSASLDCFKESSFLRLLFQKKNGLSIVIS</sequence>
<proteinExistence type="predicted"/>
<protein>
    <submittedName>
        <fullName evidence="1">Uncharacterized protein</fullName>
    </submittedName>
</protein>
<gene>
    <name evidence="1" type="ORF">B4127_1802</name>
</gene>
<evidence type="ECO:0000313" key="1">
    <source>
        <dbReference type="EMBL" id="KIL12471.1"/>
    </source>
</evidence>
<evidence type="ECO:0000313" key="2">
    <source>
        <dbReference type="Proteomes" id="UP000031978"/>
    </source>
</evidence>
<organism evidence="1 2">
    <name type="scientific">Bacillus pumilus</name>
    <name type="common">Bacillus mesentericus</name>
    <dbReference type="NCBI Taxonomy" id="1408"/>
    <lineage>
        <taxon>Bacteria</taxon>
        <taxon>Bacillati</taxon>
        <taxon>Bacillota</taxon>
        <taxon>Bacilli</taxon>
        <taxon>Bacillales</taxon>
        <taxon>Bacillaceae</taxon>
        <taxon>Bacillus</taxon>
    </lineage>
</organism>
<dbReference type="AlphaFoldDB" id="A0AB34QQA5"/>
<dbReference type="EMBL" id="JXCL01000040">
    <property type="protein sequence ID" value="KIL12471.1"/>
    <property type="molecule type" value="Genomic_DNA"/>
</dbReference>
<reference evidence="1 2" key="1">
    <citation type="submission" date="2014-12" db="EMBL/GenBank/DDBJ databases">
        <title>Draft Genome Sequences of Five Spore-Forming Food Isolates of Bacillus pumilus.</title>
        <authorList>
            <person name="de Jong A."/>
            <person name="van Heel A.J."/>
            <person name="Montalban-Lopez M."/>
            <person name="Krawczyk A.O."/>
            <person name="Berendsen E.M."/>
            <person name="Wells-Bennik M."/>
            <person name="Kuipers O.P."/>
        </authorList>
    </citation>
    <scope>NUCLEOTIDE SEQUENCE [LARGE SCALE GENOMIC DNA]</scope>
    <source>
        <strain evidence="1 2">B4127</strain>
    </source>
</reference>